<dbReference type="AlphaFoldDB" id="A0A075AW10"/>
<keyword evidence="2 4" id="KW-0853">WD repeat</keyword>
<dbReference type="InterPro" id="IPR001680">
    <property type="entry name" value="WD40_rpt"/>
</dbReference>
<evidence type="ECO:0000256" key="4">
    <source>
        <dbReference type="PROSITE-ProRule" id="PRU00221"/>
    </source>
</evidence>
<dbReference type="HOGENOM" id="CLU_014960_0_1_1"/>
<dbReference type="Gene3D" id="2.130.10.10">
    <property type="entry name" value="YVTN repeat-like/Quinoprotein amine dehydrogenase"/>
    <property type="match status" value="2"/>
</dbReference>
<evidence type="ECO:0000256" key="1">
    <source>
        <dbReference type="ARBA" id="ARBA00006917"/>
    </source>
</evidence>
<keyword evidence="6" id="KW-1185">Reference proteome</keyword>
<evidence type="ECO:0000313" key="6">
    <source>
        <dbReference type="Proteomes" id="UP000030755"/>
    </source>
</evidence>
<dbReference type="PANTHER" id="PTHR19862:SF14">
    <property type="entry name" value="WD REPEAT-CONTAINING PROTEIN 48"/>
    <property type="match status" value="1"/>
</dbReference>
<dbReference type="InterPro" id="IPR020472">
    <property type="entry name" value="WD40_PAC1"/>
</dbReference>
<accession>A0A075AW10</accession>
<protein>
    <submittedName>
        <fullName evidence="5">Uncharacterized protein</fullName>
    </submittedName>
</protein>
<dbReference type="PANTHER" id="PTHR19862">
    <property type="entry name" value="WD REPEAT-CONTAINING PROTEIN 48"/>
    <property type="match status" value="1"/>
</dbReference>
<dbReference type="Pfam" id="PF00400">
    <property type="entry name" value="WD40"/>
    <property type="match status" value="2"/>
</dbReference>
<dbReference type="SMART" id="SM00320">
    <property type="entry name" value="WD40"/>
    <property type="match status" value="6"/>
</dbReference>
<dbReference type="PRINTS" id="PR00320">
    <property type="entry name" value="GPROTEINBRPT"/>
</dbReference>
<dbReference type="PROSITE" id="PS50082">
    <property type="entry name" value="WD_REPEATS_2"/>
    <property type="match status" value="1"/>
</dbReference>
<dbReference type="OrthoDB" id="2421129at2759"/>
<comment type="similarity">
    <text evidence="1">Belongs to the WD repeat WDR48 family.</text>
</comment>
<feature type="repeat" description="WD" evidence="4">
    <location>
        <begin position="167"/>
        <end position="206"/>
    </location>
</feature>
<name>A0A075AW10_ROZAC</name>
<evidence type="ECO:0000313" key="5">
    <source>
        <dbReference type="EMBL" id="EPZ32897.1"/>
    </source>
</evidence>
<dbReference type="InterPro" id="IPR021772">
    <property type="entry name" value="WDR48/Bun107"/>
</dbReference>
<sequence length="597" mass="67681">MGKSFQISVTALNVDIGQTINQAIMNEKVTLSYTLPLPNETSFPCLYNNVLKKDQNVISCSSDTSVIIWNIENQTPYVFSKHKDYVKTLCEWNSSQFVSGGLDKSCMLWDVETEDSIMAIVDTCITTSSGIYAMASLPLQSLIAVGCNTENVIKLYDVRSGKHESSLKGHSDNIKDILIVDELIFSASADGTIRKWSLSNHRCIETFDHHEDCSVWRLKVDSKGNIWSSDRNGSIYSFSSANDAKLRLECPGGVLDFLVDETDGKLLVSSMDPAIRAYDLDTKEKIFDYPSTPGITKFRLLNDRQHLVSQTVDRKSQYWDILTGQVLQVKEKDTNFEEYVEEKQMDTWCNNWCSIDIRTGRLRMKLKENFCFSSDLYLSDVKYPKMPEDSDYRGNIGLIIIHSLLSNYVQPLNVESSPATPGNSNTDYLSDIDYSFFKLPSSTKVRFDSEPDGYLATHTLYSSTISEISNRKDDISPIMPRWIEHALLYNQIPIKSTTKIPVELINLTNKAATPDSNTNLTIHPMVRIRKLGEFLKKELCLKENADVKFYLNDVLLDSNINIGTLKMIKWKKGGDIPLGFYVTDQKNEIDQGNDHEK</sequence>
<keyword evidence="3" id="KW-0677">Repeat</keyword>
<dbReference type="InterPro" id="IPR015943">
    <property type="entry name" value="WD40/YVTN_repeat-like_dom_sf"/>
</dbReference>
<dbReference type="InterPro" id="IPR051246">
    <property type="entry name" value="WDR48"/>
</dbReference>
<dbReference type="Pfam" id="PF11816">
    <property type="entry name" value="DUF3337"/>
    <property type="match status" value="1"/>
</dbReference>
<evidence type="ECO:0000256" key="3">
    <source>
        <dbReference type="ARBA" id="ARBA00022737"/>
    </source>
</evidence>
<dbReference type="GO" id="GO:0043130">
    <property type="term" value="F:ubiquitin binding"/>
    <property type="evidence" value="ECO:0007669"/>
    <property type="project" value="TreeGrafter"/>
</dbReference>
<dbReference type="GO" id="GO:0000724">
    <property type="term" value="P:double-strand break repair via homologous recombination"/>
    <property type="evidence" value="ECO:0007669"/>
    <property type="project" value="TreeGrafter"/>
</dbReference>
<dbReference type="InterPro" id="IPR036322">
    <property type="entry name" value="WD40_repeat_dom_sf"/>
</dbReference>
<gene>
    <name evidence="5" type="ORF">O9G_002815</name>
</gene>
<dbReference type="Proteomes" id="UP000030755">
    <property type="component" value="Unassembled WGS sequence"/>
</dbReference>
<evidence type="ECO:0000256" key="2">
    <source>
        <dbReference type="ARBA" id="ARBA00022574"/>
    </source>
</evidence>
<proteinExistence type="inferred from homology"/>
<dbReference type="EMBL" id="KE561096">
    <property type="protein sequence ID" value="EPZ32897.1"/>
    <property type="molecule type" value="Genomic_DNA"/>
</dbReference>
<dbReference type="STRING" id="988480.A0A075AW10"/>
<dbReference type="SUPFAM" id="SSF50978">
    <property type="entry name" value="WD40 repeat-like"/>
    <property type="match status" value="1"/>
</dbReference>
<organism evidence="5 6">
    <name type="scientific">Rozella allomycis (strain CSF55)</name>
    <dbReference type="NCBI Taxonomy" id="988480"/>
    <lineage>
        <taxon>Eukaryota</taxon>
        <taxon>Fungi</taxon>
        <taxon>Fungi incertae sedis</taxon>
        <taxon>Cryptomycota</taxon>
        <taxon>Cryptomycota incertae sedis</taxon>
        <taxon>Rozella</taxon>
    </lineage>
</organism>
<reference evidence="5 6" key="1">
    <citation type="journal article" date="2013" name="Curr. Biol.">
        <title>Shared signatures of parasitism and phylogenomics unite Cryptomycota and microsporidia.</title>
        <authorList>
            <person name="James T.Y."/>
            <person name="Pelin A."/>
            <person name="Bonen L."/>
            <person name="Ahrendt S."/>
            <person name="Sain D."/>
            <person name="Corradi N."/>
            <person name="Stajich J.E."/>
        </authorList>
    </citation>
    <scope>NUCLEOTIDE SEQUENCE [LARGE SCALE GENOMIC DNA]</scope>
    <source>
        <strain evidence="5 6">CSF55</strain>
    </source>
</reference>